<dbReference type="RefSeq" id="WP_117486285.1">
    <property type="nucleotide sequence ID" value="NZ_QVIG01000001.1"/>
</dbReference>
<feature type="chain" id="PRO_5016795332" description="Peptidase inhibitor" evidence="1">
    <location>
        <begin position="31"/>
        <end position="132"/>
    </location>
</feature>
<organism evidence="2 3">
    <name type="scientific">Kitasatospora xanthocidica</name>
    <dbReference type="NCBI Taxonomy" id="83382"/>
    <lineage>
        <taxon>Bacteria</taxon>
        <taxon>Bacillati</taxon>
        <taxon>Actinomycetota</taxon>
        <taxon>Actinomycetes</taxon>
        <taxon>Kitasatosporales</taxon>
        <taxon>Streptomycetaceae</taxon>
        <taxon>Kitasatospora</taxon>
    </lineage>
</organism>
<keyword evidence="3" id="KW-1185">Reference proteome</keyword>
<sequence length="132" mass="14005">MERTRRHLGLIASLAAAAAALLAVPQPAHAALDPWSCVEGRVCVYSGPDGTGSVCAWPYDDPDWQSGDRCSWSVTTKVRSVYNHGGSGRPVAFYPGANYTGQRVVCTAAGARGNFSQNGGTGVHLRSHRWSC</sequence>
<evidence type="ECO:0000313" key="2">
    <source>
        <dbReference type="EMBL" id="RGD57510.1"/>
    </source>
</evidence>
<dbReference type="PROSITE" id="PS51318">
    <property type="entry name" value="TAT"/>
    <property type="match status" value="1"/>
</dbReference>
<feature type="signal peptide" evidence="1">
    <location>
        <begin position="1"/>
        <end position="30"/>
    </location>
</feature>
<proteinExistence type="predicted"/>
<comment type="caution">
    <text evidence="2">The sequence shown here is derived from an EMBL/GenBank/DDBJ whole genome shotgun (WGS) entry which is preliminary data.</text>
</comment>
<dbReference type="AlphaFoldDB" id="A0A372ZQ26"/>
<gene>
    <name evidence="2" type="ORF">DR950_06605</name>
</gene>
<protein>
    <recommendedName>
        <fullName evidence="4">Peptidase inhibitor</fullName>
    </recommendedName>
</protein>
<evidence type="ECO:0000313" key="3">
    <source>
        <dbReference type="Proteomes" id="UP000263377"/>
    </source>
</evidence>
<accession>A0A372ZQ26</accession>
<reference evidence="2 3" key="1">
    <citation type="submission" date="2018-08" db="EMBL/GenBank/DDBJ databases">
        <title>Diversity &amp; Physiological Properties of Lignin-Decomposing Actinobacteria from Soil.</title>
        <authorList>
            <person name="Roh S.G."/>
            <person name="Kim S.B."/>
        </authorList>
    </citation>
    <scope>NUCLEOTIDE SEQUENCE [LARGE SCALE GENOMIC DNA]</scope>
    <source>
        <strain evidence="2 3">MMS17-GH009</strain>
    </source>
</reference>
<evidence type="ECO:0008006" key="4">
    <source>
        <dbReference type="Google" id="ProtNLM"/>
    </source>
</evidence>
<dbReference type="Gene3D" id="2.60.20.10">
    <property type="entry name" value="Crystallins"/>
    <property type="match status" value="1"/>
</dbReference>
<evidence type="ECO:0000256" key="1">
    <source>
        <dbReference type="SAM" id="SignalP"/>
    </source>
</evidence>
<name>A0A372ZQ26_9ACTN</name>
<dbReference type="InterPro" id="IPR006311">
    <property type="entry name" value="TAT_signal"/>
</dbReference>
<dbReference type="Pfam" id="PF03995">
    <property type="entry name" value="Inhibitor_I36"/>
    <property type="match status" value="1"/>
</dbReference>
<dbReference type="EMBL" id="QVIG01000001">
    <property type="protein sequence ID" value="RGD57510.1"/>
    <property type="molecule type" value="Genomic_DNA"/>
</dbReference>
<keyword evidence="1" id="KW-0732">Signal</keyword>
<dbReference type="Proteomes" id="UP000263377">
    <property type="component" value="Unassembled WGS sequence"/>
</dbReference>